<protein>
    <recommendedName>
        <fullName evidence="3">Penicillin-binding protein activator LpoB</fullName>
    </recommendedName>
</protein>
<dbReference type="Proteomes" id="UP000317155">
    <property type="component" value="Unassembled WGS sequence"/>
</dbReference>
<sequence>MRINFVLMKEVMNVRKFALSLMFVSLLGGCSTPRHYAAEALGLGYVKRIVILPFENHTESKFAEERFRDVVATEILSRGLFDIIEKGEAQRFLREELVRKEQETLDTAAAQRLGEELGVEAYLAGAVQDFGEKQNGTYTFPLVSATLRLVDVKTGQIIWQSSASESGYRTVDRLFGFVSDDISHVSFRLAGRMLNTLQKD</sequence>
<dbReference type="PROSITE" id="PS51257">
    <property type="entry name" value="PROKAR_LIPOPROTEIN"/>
    <property type="match status" value="1"/>
</dbReference>
<organism evidence="1 2">
    <name type="scientific">Trichloromonas acetexigens</name>
    <dbReference type="NCBI Taxonomy" id="38815"/>
    <lineage>
        <taxon>Bacteria</taxon>
        <taxon>Pseudomonadati</taxon>
        <taxon>Thermodesulfobacteriota</taxon>
        <taxon>Desulfuromonadia</taxon>
        <taxon>Desulfuromonadales</taxon>
        <taxon>Trichloromonadaceae</taxon>
        <taxon>Trichloromonas</taxon>
    </lineage>
</organism>
<comment type="caution">
    <text evidence="1">The sequence shown here is derived from an EMBL/GenBank/DDBJ whole genome shotgun (WGS) entry which is preliminary data.</text>
</comment>
<keyword evidence="2" id="KW-1185">Reference proteome</keyword>
<evidence type="ECO:0008006" key="3">
    <source>
        <dbReference type="Google" id="ProtNLM"/>
    </source>
</evidence>
<reference evidence="1 2" key="1">
    <citation type="submission" date="2019-07" db="EMBL/GenBank/DDBJ databases">
        <title>Insights of Desulfuromonas acetexigens electromicrobiology.</title>
        <authorList>
            <person name="Katuri K."/>
            <person name="Sapireddy V."/>
            <person name="Shaw D.R."/>
            <person name="Saikaly P."/>
        </authorList>
    </citation>
    <scope>NUCLEOTIDE SEQUENCE [LARGE SCALE GENOMIC DNA]</scope>
    <source>
        <strain evidence="1 2">2873</strain>
    </source>
</reference>
<proteinExistence type="predicted"/>
<dbReference type="AlphaFoldDB" id="A0A550JGG2"/>
<evidence type="ECO:0000313" key="2">
    <source>
        <dbReference type="Proteomes" id="UP000317155"/>
    </source>
</evidence>
<dbReference type="OrthoDB" id="9791579at2"/>
<dbReference type="InterPro" id="IPR014094">
    <property type="entry name" value="LpoB"/>
</dbReference>
<name>A0A550JGG2_9BACT</name>
<dbReference type="Gene3D" id="3.40.50.10610">
    <property type="entry name" value="ABC-type transport auxiliary lipoprotein component"/>
    <property type="match status" value="1"/>
</dbReference>
<evidence type="ECO:0000313" key="1">
    <source>
        <dbReference type="EMBL" id="TRO82305.1"/>
    </source>
</evidence>
<accession>A0A550JGG2</accession>
<dbReference type="EMBL" id="VJVV01000004">
    <property type="protein sequence ID" value="TRO82305.1"/>
    <property type="molecule type" value="Genomic_DNA"/>
</dbReference>
<gene>
    <name evidence="1" type="ORF">FL622_06935</name>
</gene>
<dbReference type="Pfam" id="PF13036">
    <property type="entry name" value="LpoB"/>
    <property type="match status" value="1"/>
</dbReference>